<organism evidence="1 2">
    <name type="scientific">Piptocephalis cylindrospora</name>
    <dbReference type="NCBI Taxonomy" id="1907219"/>
    <lineage>
        <taxon>Eukaryota</taxon>
        <taxon>Fungi</taxon>
        <taxon>Fungi incertae sedis</taxon>
        <taxon>Zoopagomycota</taxon>
        <taxon>Zoopagomycotina</taxon>
        <taxon>Zoopagomycetes</taxon>
        <taxon>Zoopagales</taxon>
        <taxon>Piptocephalidaceae</taxon>
        <taxon>Piptocephalis</taxon>
    </lineage>
</organism>
<evidence type="ECO:0000313" key="2">
    <source>
        <dbReference type="Proteomes" id="UP000267251"/>
    </source>
</evidence>
<dbReference type="EMBL" id="KZ987729">
    <property type="protein sequence ID" value="RKP15495.1"/>
    <property type="molecule type" value="Genomic_DNA"/>
</dbReference>
<sequence length="151" mass="16312">MGITGLGDGDAAEDNVGVRLVVLSVFVRAVTSGNGLFLARVDLKGVWDATGILQIKWFGDFGKGISVAKSNISSLHRAGLVDGENRRMKADTGIWKIWDPVAFLSSCSGWHISAATEQDYLVGDVSQIRQEYPTSINPFAQVSKIQDMGMH</sequence>
<name>A0A4P9Y8X7_9FUNG</name>
<evidence type="ECO:0000313" key="1">
    <source>
        <dbReference type="EMBL" id="RKP15495.1"/>
    </source>
</evidence>
<keyword evidence="2" id="KW-1185">Reference proteome</keyword>
<dbReference type="Proteomes" id="UP000267251">
    <property type="component" value="Unassembled WGS sequence"/>
</dbReference>
<accession>A0A4P9Y8X7</accession>
<protein>
    <submittedName>
        <fullName evidence="1">Uncharacterized protein</fullName>
    </submittedName>
</protein>
<dbReference type="AlphaFoldDB" id="A0A4P9Y8X7"/>
<proteinExistence type="predicted"/>
<gene>
    <name evidence="1" type="ORF">BJ684DRAFT_14283</name>
</gene>
<reference evidence="2" key="1">
    <citation type="journal article" date="2018" name="Nat. Microbiol.">
        <title>Leveraging single-cell genomics to expand the fungal tree of life.</title>
        <authorList>
            <person name="Ahrendt S.R."/>
            <person name="Quandt C.A."/>
            <person name="Ciobanu D."/>
            <person name="Clum A."/>
            <person name="Salamov A."/>
            <person name="Andreopoulos B."/>
            <person name="Cheng J.F."/>
            <person name="Woyke T."/>
            <person name="Pelin A."/>
            <person name="Henrissat B."/>
            <person name="Reynolds N.K."/>
            <person name="Benny G.L."/>
            <person name="Smith M.E."/>
            <person name="James T.Y."/>
            <person name="Grigoriev I.V."/>
        </authorList>
    </citation>
    <scope>NUCLEOTIDE SEQUENCE [LARGE SCALE GENOMIC DNA]</scope>
</reference>